<sequence length="68" mass="7105">MLDRLVDEAAAGLGAAPDLPTGLDWAAGFGARSDWYRNLRAHPRAAIQVGGRRRAVTAVPLPAARGPS</sequence>
<accession>A0ABV6P0E4</accession>
<evidence type="ECO:0000313" key="1">
    <source>
        <dbReference type="EMBL" id="MFC0566486.1"/>
    </source>
</evidence>
<keyword evidence="2" id="KW-1185">Reference proteome</keyword>
<reference evidence="1 2" key="1">
    <citation type="submission" date="2024-09" db="EMBL/GenBank/DDBJ databases">
        <authorList>
            <person name="Sun Q."/>
            <person name="Mori K."/>
        </authorList>
    </citation>
    <scope>NUCLEOTIDE SEQUENCE [LARGE SCALE GENOMIC DNA]</scope>
    <source>
        <strain evidence="1 2">TBRC 2205</strain>
    </source>
</reference>
<gene>
    <name evidence="1" type="ORF">ACFFHU_20395</name>
</gene>
<dbReference type="Gene3D" id="2.30.110.10">
    <property type="entry name" value="Electron Transport, Fmn-binding Protein, Chain A"/>
    <property type="match status" value="1"/>
</dbReference>
<dbReference type="InterPro" id="IPR012349">
    <property type="entry name" value="Split_barrel_FMN-bd"/>
</dbReference>
<comment type="caution">
    <text evidence="1">The sequence shown here is derived from an EMBL/GenBank/DDBJ whole genome shotgun (WGS) entry which is preliminary data.</text>
</comment>
<name>A0ABV6P0E4_9ACTN</name>
<evidence type="ECO:0000313" key="2">
    <source>
        <dbReference type="Proteomes" id="UP001589894"/>
    </source>
</evidence>
<dbReference type="Proteomes" id="UP001589894">
    <property type="component" value="Unassembled WGS sequence"/>
</dbReference>
<organism evidence="1 2">
    <name type="scientific">Plantactinospora siamensis</name>
    <dbReference type="NCBI Taxonomy" id="555372"/>
    <lineage>
        <taxon>Bacteria</taxon>
        <taxon>Bacillati</taxon>
        <taxon>Actinomycetota</taxon>
        <taxon>Actinomycetes</taxon>
        <taxon>Micromonosporales</taxon>
        <taxon>Micromonosporaceae</taxon>
        <taxon>Plantactinospora</taxon>
    </lineage>
</organism>
<dbReference type="Pfam" id="PF04075">
    <property type="entry name" value="F420H2_quin_red"/>
    <property type="match status" value="1"/>
</dbReference>
<dbReference type="InterPro" id="IPR004378">
    <property type="entry name" value="F420H2_quin_Rdtase"/>
</dbReference>
<proteinExistence type="predicted"/>
<dbReference type="EMBL" id="JBHLUE010000016">
    <property type="protein sequence ID" value="MFC0566486.1"/>
    <property type="molecule type" value="Genomic_DNA"/>
</dbReference>
<protein>
    <submittedName>
        <fullName evidence="1">Nitroreductase/quinone reductase family protein</fullName>
    </submittedName>
</protein>
<dbReference type="RefSeq" id="WP_377341146.1">
    <property type="nucleotide sequence ID" value="NZ_JBHLUE010000016.1"/>
</dbReference>